<protein>
    <submittedName>
        <fullName evidence="3">Thioredoxin fold domain-containing protein</fullName>
    </submittedName>
</protein>
<evidence type="ECO:0000256" key="1">
    <source>
        <dbReference type="SAM" id="SignalP"/>
    </source>
</evidence>
<name>A0ABY3PKM9_9CYAN</name>
<gene>
    <name evidence="3" type="ORF">ISF26_21075</name>
</gene>
<keyword evidence="1" id="KW-0732">Signal</keyword>
<feature type="chain" id="PRO_5046760795" evidence="1">
    <location>
        <begin position="21"/>
        <end position="113"/>
    </location>
</feature>
<dbReference type="RefSeq" id="WP_230841275.1">
    <property type="nucleotide sequence ID" value="NZ_CP063845.1"/>
</dbReference>
<keyword evidence="4" id="KW-1185">Reference proteome</keyword>
<dbReference type="InterPro" id="IPR044241">
    <property type="entry name" value="TxlA/HCF164"/>
</dbReference>
<dbReference type="Proteomes" id="UP001054846">
    <property type="component" value="Chromosome"/>
</dbReference>
<reference evidence="3 4" key="1">
    <citation type="journal article" date="2021" name="Genome Biol. Evol.">
        <title>Complete Genome Sequencing of a Novel Gloeobacter Species from a Waterfall Cave in Mexico.</title>
        <authorList>
            <person name="Saw J.H."/>
            <person name="Cardona T."/>
            <person name="Montejano G."/>
        </authorList>
    </citation>
    <scope>NUCLEOTIDE SEQUENCE [LARGE SCALE GENOMIC DNA]</scope>
    <source>
        <strain evidence="3">MG652769</strain>
    </source>
</reference>
<dbReference type="PROSITE" id="PS51352">
    <property type="entry name" value="THIOREDOXIN_2"/>
    <property type="match status" value="1"/>
</dbReference>
<dbReference type="InterPro" id="IPR013766">
    <property type="entry name" value="Thioredoxin_domain"/>
</dbReference>
<evidence type="ECO:0000313" key="3">
    <source>
        <dbReference type="EMBL" id="UFP94220.1"/>
    </source>
</evidence>
<sequence length="113" mass="12556">MRRRLLVGALATAAGWPAAASVGKPQLLEFWASWCGVCRAMEPTMAALKERWGKQVDIRIVDVDEPENAALVRRYKIFGTATFVLLDGRGKETYRGSGQIPQAVFESEFKKVL</sequence>
<dbReference type="EMBL" id="CP063845">
    <property type="protein sequence ID" value="UFP94220.1"/>
    <property type="molecule type" value="Genomic_DNA"/>
</dbReference>
<dbReference type="PANTHER" id="PTHR47353:SF1">
    <property type="entry name" value="THIOREDOXIN-LIKE PROTEIN HCF164, CHLOROPLASTIC"/>
    <property type="match status" value="1"/>
</dbReference>
<feature type="signal peptide" evidence="1">
    <location>
        <begin position="1"/>
        <end position="20"/>
    </location>
</feature>
<dbReference type="InterPro" id="IPR036249">
    <property type="entry name" value="Thioredoxin-like_sf"/>
</dbReference>
<accession>A0ABY3PKM9</accession>
<proteinExistence type="predicted"/>
<organism evidence="3 4">
    <name type="scientific">Gloeobacter morelensis MG652769</name>
    <dbReference type="NCBI Taxonomy" id="2781736"/>
    <lineage>
        <taxon>Bacteria</taxon>
        <taxon>Bacillati</taxon>
        <taxon>Cyanobacteriota</taxon>
        <taxon>Cyanophyceae</taxon>
        <taxon>Gloeobacterales</taxon>
        <taxon>Gloeobacteraceae</taxon>
        <taxon>Gloeobacter</taxon>
        <taxon>Gloeobacter morelensis</taxon>
    </lineage>
</organism>
<evidence type="ECO:0000259" key="2">
    <source>
        <dbReference type="PROSITE" id="PS51352"/>
    </source>
</evidence>
<dbReference type="SUPFAM" id="SSF52833">
    <property type="entry name" value="Thioredoxin-like"/>
    <property type="match status" value="1"/>
</dbReference>
<evidence type="ECO:0000313" key="4">
    <source>
        <dbReference type="Proteomes" id="UP001054846"/>
    </source>
</evidence>
<dbReference type="Gene3D" id="3.40.30.10">
    <property type="entry name" value="Glutaredoxin"/>
    <property type="match status" value="1"/>
</dbReference>
<dbReference type="PANTHER" id="PTHR47353">
    <property type="entry name" value="THIOREDOXIN-LIKE PROTEIN HCF164, CHLOROPLASTIC"/>
    <property type="match status" value="1"/>
</dbReference>
<dbReference type="Pfam" id="PF00085">
    <property type="entry name" value="Thioredoxin"/>
    <property type="match status" value="1"/>
</dbReference>
<feature type="domain" description="Thioredoxin" evidence="2">
    <location>
        <begin position="5"/>
        <end position="113"/>
    </location>
</feature>